<evidence type="ECO:0000256" key="5">
    <source>
        <dbReference type="ARBA" id="ARBA00023014"/>
    </source>
</evidence>
<dbReference type="CDD" id="cd01335">
    <property type="entry name" value="Radical_SAM"/>
    <property type="match status" value="1"/>
</dbReference>
<keyword evidence="4" id="KW-0408">Iron</keyword>
<dbReference type="Pfam" id="PF04055">
    <property type="entry name" value="Radical_SAM"/>
    <property type="match status" value="1"/>
</dbReference>
<protein>
    <submittedName>
        <fullName evidence="8">NA</fullName>
    </submittedName>
</protein>
<reference evidence="8 9" key="1">
    <citation type="submission" date="2005-11" db="EMBL/GenBank/DDBJ databases">
        <title>The complete genome sequence of Lawsonia intracellularis: the causative agent of proliferative enteropathy.</title>
        <authorList>
            <person name="Kaur K."/>
            <person name="Zhang Q."/>
            <person name="Beckler D."/>
            <person name="Munir S."/>
            <person name="Li L."/>
            <person name="Kinsley K."/>
            <person name="Herron L."/>
            <person name="Peterson A."/>
            <person name="May B."/>
            <person name="Singh S."/>
            <person name="Gebhart C."/>
            <person name="Kapur V."/>
        </authorList>
    </citation>
    <scope>NUCLEOTIDE SEQUENCE [LARGE SCALE GENOMIC DNA]</scope>
    <source>
        <strain evidence="8 9">PHE/MN1-00</strain>
        <plasmid evidence="9">pLaw1</plasmid>
    </source>
</reference>
<dbReference type="InterPro" id="IPR023867">
    <property type="entry name" value="Sulphatase_maturase_rSAM"/>
</dbReference>
<geneLocation type="plasmid" evidence="9">
    <name>pLaw1</name>
</geneLocation>
<keyword evidence="5" id="KW-0411">Iron-sulfur</keyword>
<dbReference type="EMBL" id="AM180253">
    <property type="protein sequence ID" value="CAJ53938.1"/>
    <property type="molecule type" value="Genomic_DNA"/>
</dbReference>
<gene>
    <name evidence="8" type="ordered locus">LIA015</name>
</gene>
<dbReference type="Gene3D" id="3.20.20.70">
    <property type="entry name" value="Aldolase class I"/>
    <property type="match status" value="1"/>
</dbReference>
<organism evidence="8 9">
    <name type="scientific">Lawsonia intracellularis (strain PHE/MN1-00)</name>
    <dbReference type="NCBI Taxonomy" id="363253"/>
    <lineage>
        <taxon>Bacteria</taxon>
        <taxon>Pseudomonadati</taxon>
        <taxon>Thermodesulfobacteriota</taxon>
        <taxon>Desulfovibrionia</taxon>
        <taxon>Desulfovibrionales</taxon>
        <taxon>Desulfovibrionaceae</taxon>
        <taxon>Lawsonia</taxon>
    </lineage>
</organism>
<dbReference type="Proteomes" id="UP000002430">
    <property type="component" value="Plasmid 1"/>
</dbReference>
<evidence type="ECO:0000313" key="8">
    <source>
        <dbReference type="EMBL" id="CAJ53938.1"/>
    </source>
</evidence>
<evidence type="ECO:0000256" key="2">
    <source>
        <dbReference type="ARBA" id="ARBA00022691"/>
    </source>
</evidence>
<evidence type="ECO:0000256" key="6">
    <source>
        <dbReference type="ARBA" id="ARBA00023601"/>
    </source>
</evidence>
<dbReference type="PANTHER" id="PTHR43273">
    <property type="entry name" value="ANAEROBIC SULFATASE-MATURATING ENZYME HOMOLOG ASLB-RELATED"/>
    <property type="match status" value="1"/>
</dbReference>
<dbReference type="GO" id="GO:0051536">
    <property type="term" value="F:iron-sulfur cluster binding"/>
    <property type="evidence" value="ECO:0007669"/>
    <property type="project" value="UniProtKB-KW"/>
</dbReference>
<dbReference type="SUPFAM" id="SSF102114">
    <property type="entry name" value="Radical SAM enzymes"/>
    <property type="match status" value="1"/>
</dbReference>
<dbReference type="InterPro" id="IPR007197">
    <property type="entry name" value="rSAM"/>
</dbReference>
<evidence type="ECO:0000313" key="9">
    <source>
        <dbReference type="Proteomes" id="UP000002430"/>
    </source>
</evidence>
<evidence type="ECO:0000256" key="1">
    <source>
        <dbReference type="ARBA" id="ARBA00001966"/>
    </source>
</evidence>
<dbReference type="InterPro" id="IPR013785">
    <property type="entry name" value="Aldolase_TIM"/>
</dbReference>
<dbReference type="SFLD" id="SFLDS00029">
    <property type="entry name" value="Radical_SAM"/>
    <property type="match status" value="1"/>
</dbReference>
<keyword evidence="8" id="KW-0614">Plasmid</keyword>
<feature type="domain" description="Radical SAM core" evidence="7">
    <location>
        <begin position="10"/>
        <end position="174"/>
    </location>
</feature>
<keyword evidence="2" id="KW-0949">S-adenosyl-L-methionine</keyword>
<evidence type="ECO:0000256" key="3">
    <source>
        <dbReference type="ARBA" id="ARBA00022723"/>
    </source>
</evidence>
<accession>Q1MP19</accession>
<comment type="similarity">
    <text evidence="6">Belongs to the radical SAM superfamily. Anaerobic sulfatase-maturating enzyme family.</text>
</comment>
<name>Q1MP19_LAWIP</name>
<dbReference type="AlphaFoldDB" id="Q1MP19"/>
<dbReference type="OrthoDB" id="5414041at2"/>
<evidence type="ECO:0000259" key="7">
    <source>
        <dbReference type="Pfam" id="PF04055"/>
    </source>
</evidence>
<dbReference type="InterPro" id="IPR058240">
    <property type="entry name" value="rSAM_sf"/>
</dbReference>
<dbReference type="KEGG" id="lip:LIA015"/>
<evidence type="ECO:0000256" key="4">
    <source>
        <dbReference type="ARBA" id="ARBA00023004"/>
    </source>
</evidence>
<dbReference type="GO" id="GO:0046872">
    <property type="term" value="F:metal ion binding"/>
    <property type="evidence" value="ECO:0007669"/>
    <property type="project" value="UniProtKB-KW"/>
</dbReference>
<proteinExistence type="inferred from homology"/>
<comment type="cofactor">
    <cofactor evidence="1">
        <name>[4Fe-4S] cluster</name>
        <dbReference type="ChEBI" id="CHEBI:49883"/>
    </cofactor>
</comment>
<sequence length="376" mass="43973">MKPYSNLIFEVTPRCNAICYYCPTGRANLFHEPSNQTPLTPEFLHKTLTYMLNEGIINKNTIVDLFNKGEPFLHPNLSDIFDVMNSLGLHYTLSSNGSVRASFNDTTLLKNLDRIIFSMPGFSDECYKAAHGFSFEKTKQNIVRLLTELRRCGFVGEALLVFHIYIYNFEQLKDAEAFANEHGMILHDYLAYVVDYRVFKDFLSGKIDLNTKERISKDLFLHDEKQLNKILNSSPSNYWCEHERVLMLDENANVVVCCVVNQFVEHALLGSIFDYSLKDLIELKKKPKACIECKQYKMDYFYSVINKYRASDINRLYGEKILSYWPYSKSLSRKIERLIVRAYLFAISKWGYFGYYANNLIDLKRVYRSLVQKNRK</sequence>
<dbReference type="PANTHER" id="PTHR43273:SF3">
    <property type="entry name" value="ANAEROBIC SULFATASE-MATURATING ENZYME HOMOLOG ASLB-RELATED"/>
    <property type="match status" value="1"/>
</dbReference>
<dbReference type="RefSeq" id="WP_011527281.1">
    <property type="nucleotide sequence ID" value="NC_008012.1"/>
</dbReference>
<keyword evidence="9" id="KW-1185">Reference proteome</keyword>
<dbReference type="HOGENOM" id="CLU_629623_0_0_7"/>
<keyword evidence="3" id="KW-0479">Metal-binding</keyword>
<dbReference type="GO" id="GO:0016491">
    <property type="term" value="F:oxidoreductase activity"/>
    <property type="evidence" value="ECO:0007669"/>
    <property type="project" value="InterPro"/>
</dbReference>